<sequence>MLGPTAMWSAGVVLVVSTVLDLAEVERQLDLSSVAVRLRALGSCPTKPVTCEAHPFFFQVKESRRVPIPLLVLVSTIVELGLRHQQSNTFTCGASGVQTFFLQKMCRHTHQWCRHNNTDSKAKCVKMLRLCRHQSRVCRHELQFFRNKCTQVDTLSEQVDTLSEQVDTGPSSQNISSHIWDSVSTPPPGQVDTLRKKPLKHPKEADPVEAFVGEEFKEDPTSEIAEHRLGLQAMASRGRRDAQARDDEQRREERGEQQAPAPQGPTVLPPPPPVDYDVFMQGLVQAMQTQAQTQAALQVQLQAQAQAPARGVNEPSRAE</sequence>
<proteinExistence type="predicted"/>
<feature type="compositionally biased region" description="Basic and acidic residues" evidence="1">
    <location>
        <begin position="214"/>
        <end position="229"/>
    </location>
</feature>
<protein>
    <submittedName>
        <fullName evidence="3">Uncharacterized protein</fullName>
    </submittedName>
</protein>
<reference evidence="3" key="1">
    <citation type="submission" date="2017-07" db="EMBL/GenBank/DDBJ databases">
        <title>Taro Niue Genome Assembly and Annotation.</title>
        <authorList>
            <person name="Atibalentja N."/>
            <person name="Keating K."/>
            <person name="Fields C.J."/>
        </authorList>
    </citation>
    <scope>NUCLEOTIDE SEQUENCE</scope>
    <source>
        <strain evidence="3">Niue_2</strain>
        <tissue evidence="3">Leaf</tissue>
    </source>
</reference>
<keyword evidence="4" id="KW-1185">Reference proteome</keyword>
<feature type="compositionally biased region" description="Low complexity" evidence="1">
    <location>
        <begin position="257"/>
        <end position="266"/>
    </location>
</feature>
<dbReference type="EMBL" id="NMUH01000147">
    <property type="protein sequence ID" value="MQL72954.1"/>
    <property type="molecule type" value="Genomic_DNA"/>
</dbReference>
<evidence type="ECO:0000256" key="1">
    <source>
        <dbReference type="SAM" id="MobiDB-lite"/>
    </source>
</evidence>
<accession>A0A843TU77</accession>
<comment type="caution">
    <text evidence="3">The sequence shown here is derived from an EMBL/GenBank/DDBJ whole genome shotgun (WGS) entry which is preliminary data.</text>
</comment>
<feature type="compositionally biased region" description="Low complexity" evidence="1">
    <location>
        <begin position="290"/>
        <end position="307"/>
    </location>
</feature>
<evidence type="ECO:0000313" key="3">
    <source>
        <dbReference type="EMBL" id="MQL72954.1"/>
    </source>
</evidence>
<feature type="chain" id="PRO_5032909753" evidence="2">
    <location>
        <begin position="24"/>
        <end position="319"/>
    </location>
</feature>
<feature type="signal peptide" evidence="2">
    <location>
        <begin position="1"/>
        <end position="23"/>
    </location>
</feature>
<feature type="region of interest" description="Disordered" evidence="1">
    <location>
        <begin position="290"/>
        <end position="319"/>
    </location>
</feature>
<keyword evidence="2" id="KW-0732">Signal</keyword>
<gene>
    <name evidence="3" type="ORF">Taro_005280</name>
</gene>
<feature type="region of interest" description="Disordered" evidence="1">
    <location>
        <begin position="161"/>
        <end position="277"/>
    </location>
</feature>
<feature type="compositionally biased region" description="Basic and acidic residues" evidence="1">
    <location>
        <begin position="238"/>
        <end position="256"/>
    </location>
</feature>
<evidence type="ECO:0000313" key="4">
    <source>
        <dbReference type="Proteomes" id="UP000652761"/>
    </source>
</evidence>
<dbReference type="Proteomes" id="UP000652761">
    <property type="component" value="Unassembled WGS sequence"/>
</dbReference>
<name>A0A843TU77_COLES</name>
<feature type="compositionally biased region" description="Polar residues" evidence="1">
    <location>
        <begin position="161"/>
        <end position="184"/>
    </location>
</feature>
<dbReference type="AlphaFoldDB" id="A0A843TU77"/>
<evidence type="ECO:0000256" key="2">
    <source>
        <dbReference type="SAM" id="SignalP"/>
    </source>
</evidence>
<organism evidence="3 4">
    <name type="scientific">Colocasia esculenta</name>
    <name type="common">Wild taro</name>
    <name type="synonym">Arum esculentum</name>
    <dbReference type="NCBI Taxonomy" id="4460"/>
    <lineage>
        <taxon>Eukaryota</taxon>
        <taxon>Viridiplantae</taxon>
        <taxon>Streptophyta</taxon>
        <taxon>Embryophyta</taxon>
        <taxon>Tracheophyta</taxon>
        <taxon>Spermatophyta</taxon>
        <taxon>Magnoliopsida</taxon>
        <taxon>Liliopsida</taxon>
        <taxon>Araceae</taxon>
        <taxon>Aroideae</taxon>
        <taxon>Colocasieae</taxon>
        <taxon>Colocasia</taxon>
    </lineage>
</organism>